<feature type="domain" description="CAP-Gly" evidence="2">
    <location>
        <begin position="100"/>
        <end position="142"/>
    </location>
</feature>
<dbReference type="Gene3D" id="2.30.30.190">
    <property type="entry name" value="CAP Gly-rich-like domain"/>
    <property type="match status" value="1"/>
</dbReference>
<evidence type="ECO:0000313" key="3">
    <source>
        <dbReference type="EMBL" id="KAA3676100.1"/>
    </source>
</evidence>
<dbReference type="GO" id="GO:0005813">
    <property type="term" value="C:centrosome"/>
    <property type="evidence" value="ECO:0007669"/>
    <property type="project" value="InterPro"/>
</dbReference>
<dbReference type="PANTHER" id="PTHR13958:SF3">
    <property type="entry name" value="CAP-GLY DOMAIN-CONTAINING PROTEIN-RELATED"/>
    <property type="match status" value="1"/>
</dbReference>
<dbReference type="PROSITE" id="PS00845">
    <property type="entry name" value="CAP_GLY_1"/>
    <property type="match status" value="1"/>
</dbReference>
<dbReference type="SUPFAM" id="SSF74924">
    <property type="entry name" value="Cap-Gly domain"/>
    <property type="match status" value="1"/>
</dbReference>
<dbReference type="Proteomes" id="UP000324629">
    <property type="component" value="Unassembled WGS sequence"/>
</dbReference>
<feature type="compositionally biased region" description="Polar residues" evidence="1">
    <location>
        <begin position="31"/>
        <end position="40"/>
    </location>
</feature>
<dbReference type="EMBL" id="QNGE01002150">
    <property type="protein sequence ID" value="KAA3676100.1"/>
    <property type="molecule type" value="Genomic_DNA"/>
</dbReference>
<dbReference type="GO" id="GO:0008017">
    <property type="term" value="F:microtubule binding"/>
    <property type="evidence" value="ECO:0007669"/>
    <property type="project" value="InterPro"/>
</dbReference>
<dbReference type="PROSITE" id="PS50245">
    <property type="entry name" value="CAP_GLY_2"/>
    <property type="match status" value="1"/>
</dbReference>
<comment type="caution">
    <text evidence="3">The sequence shown here is derived from an EMBL/GenBank/DDBJ whole genome shotgun (WGS) entry which is preliminary data.</text>
</comment>
<dbReference type="AlphaFoldDB" id="A0A5J4NLG7"/>
<dbReference type="InterPro" id="IPR000938">
    <property type="entry name" value="CAP-Gly_domain"/>
</dbReference>
<dbReference type="PANTHER" id="PTHR13958">
    <property type="entry name" value="CENTROSOME-ASSOCIATED PROTEIN 350"/>
    <property type="match status" value="1"/>
</dbReference>
<feature type="compositionally biased region" description="Low complexity" evidence="1">
    <location>
        <begin position="41"/>
        <end position="66"/>
    </location>
</feature>
<organism evidence="3 4">
    <name type="scientific">Paragonimus westermani</name>
    <dbReference type="NCBI Taxonomy" id="34504"/>
    <lineage>
        <taxon>Eukaryota</taxon>
        <taxon>Metazoa</taxon>
        <taxon>Spiralia</taxon>
        <taxon>Lophotrochozoa</taxon>
        <taxon>Platyhelminthes</taxon>
        <taxon>Trematoda</taxon>
        <taxon>Digenea</taxon>
        <taxon>Plagiorchiida</taxon>
        <taxon>Troglotremata</taxon>
        <taxon>Troglotrematidae</taxon>
        <taxon>Paragonimus</taxon>
    </lineage>
</organism>
<evidence type="ECO:0000259" key="2">
    <source>
        <dbReference type="PROSITE" id="PS50245"/>
    </source>
</evidence>
<sequence length="491" mass="55066">MNQPLAVHFDETQVSAKQQDDSRIHSIDCLSPTSASRNSESSVSTNAATTPSSSDSSQVSNRSRVVSPELRSFVNSSPVIIGDRVVVGCNNLAGTVAYIGPTHFSTESLAGVVLDEAKGKHDGTSHGIRYFRCPPNRGVLCRLSHLKKLDEGKQTGAETTNPIPADCSRYVLSKKHTQSPRISRSGSVFLITLSSCCIKDDLRQPSKKCANSNRNKTAKRKFVAAEKGASAGSKELIVTDRRTERRPHVTPRAFISEFLTQKPSKQLKRIPQEPDTLRSNGFMRSNDLLEAYANSLVDFSWTDCAYSKSRPKSEDEDDRLQVDSVISCAQDRLLQLQNQLLEVYRAKSRVATELEEQRKIYRKLSELYESRTSKGVLTEVGLHIFDRNVFRMSAFTLHPRTQKCRVDNARVRKIRSELSLEFERTKHIWTELTKLNVELEKSCQVESQVSPIDLPSGTEVGMFPNICLVTVWVNSKLKTGVYKERHKVFCP</sequence>
<protein>
    <recommendedName>
        <fullName evidence="2">CAP-Gly domain-containing protein</fullName>
    </recommendedName>
</protein>
<keyword evidence="4" id="KW-1185">Reference proteome</keyword>
<name>A0A5J4NLG7_9TREM</name>
<accession>A0A5J4NLG7</accession>
<dbReference type="InterPro" id="IPR036859">
    <property type="entry name" value="CAP-Gly_dom_sf"/>
</dbReference>
<dbReference type="InterPro" id="IPR028750">
    <property type="entry name" value="CEP350/CC187"/>
</dbReference>
<reference evidence="3 4" key="1">
    <citation type="journal article" date="2019" name="Gigascience">
        <title>Whole-genome sequence of the oriental lung fluke Paragonimus westermani.</title>
        <authorList>
            <person name="Oey H."/>
            <person name="Zakrzewski M."/>
            <person name="Narain K."/>
            <person name="Devi K.R."/>
            <person name="Agatsuma T."/>
            <person name="Nawaratna S."/>
            <person name="Gobert G.N."/>
            <person name="Jones M.K."/>
            <person name="Ragan M.A."/>
            <person name="McManus D.P."/>
            <person name="Krause L."/>
        </authorList>
    </citation>
    <scope>NUCLEOTIDE SEQUENCE [LARGE SCALE GENOMIC DNA]</scope>
    <source>
        <strain evidence="3 4">IND2009</strain>
    </source>
</reference>
<evidence type="ECO:0000256" key="1">
    <source>
        <dbReference type="SAM" id="MobiDB-lite"/>
    </source>
</evidence>
<proteinExistence type="predicted"/>
<feature type="region of interest" description="Disordered" evidence="1">
    <location>
        <begin position="1"/>
        <end position="66"/>
    </location>
</feature>
<dbReference type="Pfam" id="PF01302">
    <property type="entry name" value="CAP_GLY"/>
    <property type="match status" value="1"/>
</dbReference>
<gene>
    <name evidence="3" type="ORF">DEA37_0014841</name>
</gene>
<dbReference type="GO" id="GO:0034453">
    <property type="term" value="P:microtubule anchoring"/>
    <property type="evidence" value="ECO:0007669"/>
    <property type="project" value="InterPro"/>
</dbReference>
<dbReference type="SMART" id="SM01052">
    <property type="entry name" value="CAP_GLY"/>
    <property type="match status" value="1"/>
</dbReference>
<evidence type="ECO:0000313" key="4">
    <source>
        <dbReference type="Proteomes" id="UP000324629"/>
    </source>
</evidence>